<keyword evidence="1" id="KW-0812">Transmembrane</keyword>
<keyword evidence="3" id="KW-1185">Reference proteome</keyword>
<accession>A0A640VXK3</accession>
<feature type="transmembrane region" description="Helical" evidence="1">
    <location>
        <begin position="68"/>
        <end position="86"/>
    </location>
</feature>
<dbReference type="Proteomes" id="UP000436522">
    <property type="component" value="Unassembled WGS sequence"/>
</dbReference>
<keyword evidence="1" id="KW-0472">Membrane</keyword>
<dbReference type="AlphaFoldDB" id="A0A640VXK3"/>
<keyword evidence="1" id="KW-1133">Transmembrane helix</keyword>
<comment type="caution">
    <text evidence="2">The sequence shown here is derived from an EMBL/GenBank/DDBJ whole genome shotgun (WGS) entry which is preliminary data.</text>
</comment>
<feature type="transmembrane region" description="Helical" evidence="1">
    <location>
        <begin position="166"/>
        <end position="186"/>
    </location>
</feature>
<feature type="transmembrane region" description="Helical" evidence="1">
    <location>
        <begin position="140"/>
        <end position="159"/>
    </location>
</feature>
<proteinExistence type="predicted"/>
<feature type="transmembrane region" description="Helical" evidence="1">
    <location>
        <begin position="92"/>
        <end position="110"/>
    </location>
</feature>
<evidence type="ECO:0000313" key="3">
    <source>
        <dbReference type="Proteomes" id="UP000436522"/>
    </source>
</evidence>
<evidence type="ECO:0008006" key="4">
    <source>
        <dbReference type="Google" id="ProtNLM"/>
    </source>
</evidence>
<name>A0A640VXK3_9RHOB</name>
<sequence length="192" mass="21449">MNTPAHLLIGAALMGRKGSAGIVCAAFAGALLPDLSLYLLAGSALFVFRIPPQIVFDELYFSRTWQTVFAIDNSFLLWGALFGFALWRGVPWAIAMTGAALLHLCLDFPLHHDDGRAHFWPLSGWVFQSPLSYWDRDHGAMWLAPLEAFVATLAAIALWQRRFGPAMLCVVAALFMAEIWVVRQWLFFFTDS</sequence>
<organism evidence="2 3">
    <name type="scientific">Roseobacter cerasinus</name>
    <dbReference type="NCBI Taxonomy" id="2602289"/>
    <lineage>
        <taxon>Bacteria</taxon>
        <taxon>Pseudomonadati</taxon>
        <taxon>Pseudomonadota</taxon>
        <taxon>Alphaproteobacteria</taxon>
        <taxon>Rhodobacterales</taxon>
        <taxon>Roseobacteraceae</taxon>
        <taxon>Roseobacter</taxon>
    </lineage>
</organism>
<evidence type="ECO:0000313" key="2">
    <source>
        <dbReference type="EMBL" id="GFE52090.1"/>
    </source>
</evidence>
<protein>
    <recommendedName>
        <fullName evidence="4">Cobalamin biosynthesis protein CobQ</fullName>
    </recommendedName>
</protein>
<dbReference type="EMBL" id="BLIV01000009">
    <property type="protein sequence ID" value="GFE52090.1"/>
    <property type="molecule type" value="Genomic_DNA"/>
</dbReference>
<reference evidence="2 3" key="1">
    <citation type="submission" date="2019-12" db="EMBL/GenBank/DDBJ databases">
        <title>Roseobacter cerasinus sp. nov., isolated from seawater around aquaculture.</title>
        <authorList>
            <person name="Muramatsu S."/>
            <person name="Takabe Y."/>
            <person name="Mori K."/>
            <person name="Takaichi S."/>
            <person name="Hanada S."/>
        </authorList>
    </citation>
    <scope>NUCLEOTIDE SEQUENCE [LARGE SCALE GENOMIC DNA]</scope>
    <source>
        <strain evidence="2 3">AI77</strain>
    </source>
</reference>
<evidence type="ECO:0000256" key="1">
    <source>
        <dbReference type="SAM" id="Phobius"/>
    </source>
</evidence>
<dbReference type="RefSeq" id="WP_159980386.1">
    <property type="nucleotide sequence ID" value="NZ_BLIV01000009.1"/>
</dbReference>
<dbReference type="OrthoDB" id="7631418at2"/>
<gene>
    <name evidence="2" type="ORF">So717_38430</name>
</gene>